<dbReference type="Proteomes" id="UP000801428">
    <property type="component" value="Unassembled WGS sequence"/>
</dbReference>
<gene>
    <name evidence="1" type="ORF">E8E13_000861</name>
</gene>
<evidence type="ECO:0000313" key="1">
    <source>
        <dbReference type="EMBL" id="KAF2994045.1"/>
    </source>
</evidence>
<protein>
    <submittedName>
        <fullName evidence="1">Uncharacterized protein</fullName>
    </submittedName>
</protein>
<organism evidence="1 2">
    <name type="scientific">Curvularia kusanoi</name>
    <name type="common">Cochliobolus kusanoi</name>
    <dbReference type="NCBI Taxonomy" id="90978"/>
    <lineage>
        <taxon>Eukaryota</taxon>
        <taxon>Fungi</taxon>
        <taxon>Dikarya</taxon>
        <taxon>Ascomycota</taxon>
        <taxon>Pezizomycotina</taxon>
        <taxon>Dothideomycetes</taxon>
        <taxon>Pleosporomycetidae</taxon>
        <taxon>Pleosporales</taxon>
        <taxon>Pleosporineae</taxon>
        <taxon>Pleosporaceae</taxon>
        <taxon>Curvularia</taxon>
    </lineage>
</organism>
<proteinExistence type="predicted"/>
<keyword evidence="2" id="KW-1185">Reference proteome</keyword>
<evidence type="ECO:0000313" key="2">
    <source>
        <dbReference type="Proteomes" id="UP000801428"/>
    </source>
</evidence>
<sequence>MIKANPGPFQKNHREKVELQNLDGVWTDYHKHELFDKAYHDVVNVYIRPDYNGFDPVEVEFALLSITNMEAFGLVLTKIPGASSLWKRLGMFEITMDKRGFVDNEEALKNIQDPLAFMLAPWQKTAKFQIS</sequence>
<dbReference type="AlphaFoldDB" id="A0A9P4W721"/>
<accession>A0A9P4W721</accession>
<comment type="caution">
    <text evidence="1">The sequence shown here is derived from an EMBL/GenBank/DDBJ whole genome shotgun (WGS) entry which is preliminary data.</text>
</comment>
<reference evidence="1" key="1">
    <citation type="submission" date="2019-04" db="EMBL/GenBank/DDBJ databases">
        <title>Sequencing of skin fungus with MAO and IRED activity.</title>
        <authorList>
            <person name="Marsaioli A.J."/>
            <person name="Bonatto J.M.C."/>
            <person name="Reis Junior O."/>
        </authorList>
    </citation>
    <scope>NUCLEOTIDE SEQUENCE</scope>
    <source>
        <strain evidence="1">30M1</strain>
    </source>
</reference>
<name>A0A9P4W721_CURKU</name>
<dbReference type="EMBL" id="SWKU01000044">
    <property type="protein sequence ID" value="KAF2994045.1"/>
    <property type="molecule type" value="Genomic_DNA"/>
</dbReference>